<gene>
    <name evidence="7" type="ORF">FAZ78_11080</name>
</gene>
<evidence type="ECO:0000256" key="2">
    <source>
        <dbReference type="ARBA" id="ARBA00022723"/>
    </source>
</evidence>
<dbReference type="PANTHER" id="PTHR35008:SF8">
    <property type="entry name" value="ALCOHOL DEHYDROGENASE CYTOCHROME C SUBUNIT"/>
    <property type="match status" value="1"/>
</dbReference>
<dbReference type="EMBL" id="SWAU01000091">
    <property type="protein sequence ID" value="TKA96515.1"/>
    <property type="molecule type" value="Genomic_DNA"/>
</dbReference>
<dbReference type="InterPro" id="IPR036909">
    <property type="entry name" value="Cyt_c-like_dom_sf"/>
</dbReference>
<dbReference type="GO" id="GO:0009055">
    <property type="term" value="F:electron transfer activity"/>
    <property type="evidence" value="ECO:0007669"/>
    <property type="project" value="InterPro"/>
</dbReference>
<dbReference type="Gene3D" id="1.10.760.10">
    <property type="entry name" value="Cytochrome c-like domain"/>
    <property type="match status" value="2"/>
</dbReference>
<dbReference type="Proteomes" id="UP000306340">
    <property type="component" value="Unassembled WGS sequence"/>
</dbReference>
<feature type="signal peptide" evidence="5">
    <location>
        <begin position="1"/>
        <end position="25"/>
    </location>
</feature>
<evidence type="ECO:0000259" key="6">
    <source>
        <dbReference type="PROSITE" id="PS51007"/>
    </source>
</evidence>
<comment type="caution">
    <text evidence="7">The sequence shown here is derived from an EMBL/GenBank/DDBJ whole genome shotgun (WGS) entry which is preliminary data.</text>
</comment>
<keyword evidence="5" id="KW-0732">Signal</keyword>
<dbReference type="InterPro" id="IPR009056">
    <property type="entry name" value="Cyt_c-like_dom"/>
</dbReference>
<dbReference type="SUPFAM" id="SSF46626">
    <property type="entry name" value="Cytochrome c"/>
    <property type="match status" value="2"/>
</dbReference>
<dbReference type="GO" id="GO:0020037">
    <property type="term" value="F:heme binding"/>
    <property type="evidence" value="ECO:0007669"/>
    <property type="project" value="InterPro"/>
</dbReference>
<reference evidence="7 8" key="1">
    <citation type="submission" date="2019-04" db="EMBL/GenBank/DDBJ databases">
        <title>Crypto-aerobic microbial life in anoxic (sulfidic) marine sediments.</title>
        <authorList>
            <person name="Bhattacharya S."/>
            <person name="Roy C."/>
            <person name="Mondal N."/>
            <person name="Sarkar J."/>
            <person name="Mandal S."/>
            <person name="Rameez M.J."/>
            <person name="Ghosh W."/>
        </authorList>
    </citation>
    <scope>NUCLEOTIDE SEQUENCE [LARGE SCALE GENOMIC DNA]</scope>
    <source>
        <strain evidence="7 8">SBBC</strain>
    </source>
</reference>
<sequence length="289" mass="30673">MMTLRRTLRGLLPVDLAMAVSLALAGMAEAGPTLERGEYLVRGPAGCGNCHTPLGPEGPVMDQELSGRLVIELPEFTAVAPNITPASRIAEWSDAELARAIREGIRPDGTVIGPPMPFSVYRGLSDDDLGSVVMFLRTLEPVANETPPSTYRIPLPPAYGPPVESVTAPPRGVSVEYGAYLAGPVAHCIECHTPLGPQGFKYDTDLGRGGFEFPGPWGTSVAANLTSHKDGLADYSDEQIAAMITRGVHADGTPMLPPMPYGYLAGFTEDDLKAVILYLRSLPPLPDAP</sequence>
<dbReference type="AlphaFoldDB" id="A0A4U0YXE2"/>
<accession>A0A4U0YXE2</accession>
<feature type="domain" description="Cytochrome c" evidence="6">
    <location>
        <begin position="32"/>
        <end position="140"/>
    </location>
</feature>
<feature type="chain" id="PRO_5020646106" evidence="5">
    <location>
        <begin position="26"/>
        <end position="289"/>
    </location>
</feature>
<protein>
    <submittedName>
        <fullName evidence="7">Cytochrome c</fullName>
    </submittedName>
</protein>
<organism evidence="7 8">
    <name type="scientific">Cereibacter changlensis</name>
    <dbReference type="NCBI Taxonomy" id="402884"/>
    <lineage>
        <taxon>Bacteria</taxon>
        <taxon>Pseudomonadati</taxon>
        <taxon>Pseudomonadota</taxon>
        <taxon>Alphaproteobacteria</taxon>
        <taxon>Rhodobacterales</taxon>
        <taxon>Paracoccaceae</taxon>
        <taxon>Cereibacter</taxon>
    </lineage>
</organism>
<evidence type="ECO:0000256" key="4">
    <source>
        <dbReference type="PROSITE-ProRule" id="PRU00433"/>
    </source>
</evidence>
<name>A0A4U0YXE2_9RHOB</name>
<evidence type="ECO:0000313" key="7">
    <source>
        <dbReference type="EMBL" id="TKA96515.1"/>
    </source>
</evidence>
<proteinExistence type="predicted"/>
<dbReference type="GO" id="GO:0046872">
    <property type="term" value="F:metal ion binding"/>
    <property type="evidence" value="ECO:0007669"/>
    <property type="project" value="UniProtKB-KW"/>
</dbReference>
<evidence type="ECO:0000256" key="3">
    <source>
        <dbReference type="ARBA" id="ARBA00023004"/>
    </source>
</evidence>
<keyword evidence="1 4" id="KW-0349">Heme</keyword>
<evidence type="ECO:0000256" key="1">
    <source>
        <dbReference type="ARBA" id="ARBA00022617"/>
    </source>
</evidence>
<keyword evidence="2 4" id="KW-0479">Metal-binding</keyword>
<dbReference type="PANTHER" id="PTHR35008">
    <property type="entry name" value="BLL4482 PROTEIN-RELATED"/>
    <property type="match status" value="1"/>
</dbReference>
<dbReference type="InterPro" id="IPR051459">
    <property type="entry name" value="Cytochrome_c-type_DH"/>
</dbReference>
<feature type="domain" description="Cytochrome c" evidence="6">
    <location>
        <begin position="173"/>
        <end position="283"/>
    </location>
</feature>
<evidence type="ECO:0000256" key="5">
    <source>
        <dbReference type="SAM" id="SignalP"/>
    </source>
</evidence>
<evidence type="ECO:0000313" key="8">
    <source>
        <dbReference type="Proteomes" id="UP000306340"/>
    </source>
</evidence>
<keyword evidence="3 4" id="KW-0408">Iron</keyword>
<dbReference type="PROSITE" id="PS51007">
    <property type="entry name" value="CYTC"/>
    <property type="match status" value="2"/>
</dbReference>
<dbReference type="RefSeq" id="WP_136792578.1">
    <property type="nucleotide sequence ID" value="NZ_SWAU01000091.1"/>
</dbReference>